<name>A0AAV5VB85_9BILA</name>
<evidence type="ECO:0000313" key="4">
    <source>
        <dbReference type="Proteomes" id="UP001432322"/>
    </source>
</evidence>
<dbReference type="GO" id="GO:0007606">
    <property type="term" value="P:sensory perception of chemical stimulus"/>
    <property type="evidence" value="ECO:0007669"/>
    <property type="project" value="InterPro"/>
</dbReference>
<feature type="non-terminal residue" evidence="3">
    <location>
        <position position="1"/>
    </location>
</feature>
<keyword evidence="2" id="KW-1133">Transmembrane helix</keyword>
<keyword evidence="2" id="KW-0472">Membrane</keyword>
<gene>
    <name evidence="3" type="ORF">PFISCL1PPCAC_7319</name>
</gene>
<feature type="transmembrane region" description="Helical" evidence="2">
    <location>
        <begin position="54"/>
        <end position="78"/>
    </location>
</feature>
<keyword evidence="2" id="KW-0812">Transmembrane</keyword>
<dbReference type="AlphaFoldDB" id="A0AAV5VB85"/>
<reference evidence="3" key="1">
    <citation type="submission" date="2023-10" db="EMBL/GenBank/DDBJ databases">
        <title>Genome assembly of Pristionchus species.</title>
        <authorList>
            <person name="Yoshida K."/>
            <person name="Sommer R.J."/>
        </authorList>
    </citation>
    <scope>NUCLEOTIDE SEQUENCE</scope>
    <source>
        <strain evidence="3">RS5133</strain>
    </source>
</reference>
<protein>
    <recommendedName>
        <fullName evidence="5">G protein-coupled receptor</fullName>
    </recommendedName>
</protein>
<evidence type="ECO:0000313" key="3">
    <source>
        <dbReference type="EMBL" id="GMT16022.1"/>
    </source>
</evidence>
<dbReference type="PANTHER" id="PTHR23128:SF132">
    <property type="entry name" value="SERPENTINE RECEPTOR, CLASS E (EPSILON)-RELATED"/>
    <property type="match status" value="1"/>
</dbReference>
<sequence>YQIVDSIFPSFGENSGRIHDNLSRVCYRRGDISQLLKFIFFRLLKAKIYSKNIVHFNLTSMLSVHGLFHCITILLRYIQIAYETSMIYSPSPGCSPRPIITILRITSYTSIVLLMGGIIVERSLATYFVIDYEKRKRSMISISLLLVIYTLSYFLSNGIVEG</sequence>
<feature type="transmembrane region" description="Helical" evidence="2">
    <location>
        <begin position="140"/>
        <end position="160"/>
    </location>
</feature>
<organism evidence="3 4">
    <name type="scientific">Pristionchus fissidentatus</name>
    <dbReference type="NCBI Taxonomy" id="1538716"/>
    <lineage>
        <taxon>Eukaryota</taxon>
        <taxon>Metazoa</taxon>
        <taxon>Ecdysozoa</taxon>
        <taxon>Nematoda</taxon>
        <taxon>Chromadorea</taxon>
        <taxon>Rhabditida</taxon>
        <taxon>Rhabditina</taxon>
        <taxon>Diplogasteromorpha</taxon>
        <taxon>Diplogasteroidea</taxon>
        <taxon>Neodiplogasteridae</taxon>
        <taxon>Pristionchus</taxon>
    </lineage>
</organism>
<evidence type="ECO:0008006" key="5">
    <source>
        <dbReference type="Google" id="ProtNLM"/>
    </source>
</evidence>
<accession>A0AAV5VB85</accession>
<dbReference type="Pfam" id="PF03125">
    <property type="entry name" value="Sre"/>
    <property type="match status" value="1"/>
</dbReference>
<dbReference type="PANTHER" id="PTHR23128">
    <property type="entry name" value="SERPENTINE RECEPTOR, CLASS E (EPSILON)-RELATED"/>
    <property type="match status" value="1"/>
</dbReference>
<comment type="caution">
    <text evidence="3">The sequence shown here is derived from an EMBL/GenBank/DDBJ whole genome shotgun (WGS) entry which is preliminary data.</text>
</comment>
<dbReference type="Proteomes" id="UP001432322">
    <property type="component" value="Unassembled WGS sequence"/>
</dbReference>
<comment type="similarity">
    <text evidence="1">Belongs to the nematode receptor-like protein sre family.</text>
</comment>
<evidence type="ECO:0000256" key="1">
    <source>
        <dbReference type="ARBA" id="ARBA00006803"/>
    </source>
</evidence>
<proteinExistence type="inferred from homology"/>
<dbReference type="EMBL" id="BTSY01000002">
    <property type="protein sequence ID" value="GMT16022.1"/>
    <property type="molecule type" value="Genomic_DNA"/>
</dbReference>
<dbReference type="InterPro" id="IPR004151">
    <property type="entry name" value="7TM_GPCR_serpentine_rcpt_Sre"/>
</dbReference>
<evidence type="ECO:0000256" key="2">
    <source>
        <dbReference type="SAM" id="Phobius"/>
    </source>
</evidence>
<dbReference type="GO" id="GO:0016020">
    <property type="term" value="C:membrane"/>
    <property type="evidence" value="ECO:0007669"/>
    <property type="project" value="InterPro"/>
</dbReference>
<feature type="transmembrane region" description="Helical" evidence="2">
    <location>
        <begin position="98"/>
        <end position="120"/>
    </location>
</feature>
<keyword evidence="4" id="KW-1185">Reference proteome</keyword>